<dbReference type="AlphaFoldDB" id="A0AB72UEP0"/>
<dbReference type="EMBL" id="CP004388">
    <property type="protein sequence ID" value="AJD52641.1"/>
    <property type="molecule type" value="Genomic_DNA"/>
</dbReference>
<gene>
    <name evidence="1" type="ORF">TH3_12625</name>
</gene>
<evidence type="ECO:0000313" key="2">
    <source>
        <dbReference type="Proteomes" id="UP000007127"/>
    </source>
</evidence>
<dbReference type="InterPro" id="IPR021070">
    <property type="entry name" value="Killing_trait_RebB"/>
</dbReference>
<organism evidence="1 2">
    <name type="scientific">Thalassospira xiamenensis M-5 = DSM 17429</name>
    <dbReference type="NCBI Taxonomy" id="1123366"/>
    <lineage>
        <taxon>Bacteria</taxon>
        <taxon>Pseudomonadati</taxon>
        <taxon>Pseudomonadota</taxon>
        <taxon>Alphaproteobacteria</taxon>
        <taxon>Rhodospirillales</taxon>
        <taxon>Thalassospiraceae</taxon>
        <taxon>Thalassospira</taxon>
    </lineage>
</organism>
<proteinExistence type="predicted"/>
<dbReference type="Proteomes" id="UP000007127">
    <property type="component" value="Chromosome"/>
</dbReference>
<dbReference type="Pfam" id="PF11747">
    <property type="entry name" value="RebB"/>
    <property type="match status" value="1"/>
</dbReference>
<protein>
    <submittedName>
        <fullName evidence="1">RebB like protein</fullName>
    </submittedName>
</protein>
<accession>A0AB72UEP0</accession>
<evidence type="ECO:0000313" key="1">
    <source>
        <dbReference type="EMBL" id="AJD52641.1"/>
    </source>
</evidence>
<sequence>MSQRSIICVKTGTVIVTAKSEEEMAIPTPVNGQITDAVTQTSVSVLGSAPANAMGMIYQSAAHSTSILFQNAIQAQQQASMCSQAATNMGVMQLYSVNTMAGAQATTKLSRSDNSNTLLTLLVILAATRR</sequence>
<reference evidence="1 2" key="1">
    <citation type="journal article" date="2012" name="J. Bacteriol.">
        <title>Genome sequence of Thalassospira xiamenensis type strain M-5.</title>
        <authorList>
            <person name="Lai Q."/>
            <person name="Shao Z."/>
        </authorList>
    </citation>
    <scope>NUCLEOTIDE SEQUENCE [LARGE SCALE GENOMIC DNA]</scope>
    <source>
        <strain evidence="1 2">M-5</strain>
    </source>
</reference>
<name>A0AB72UEP0_9PROT</name>
<dbReference type="KEGG" id="txi:TH3_12625"/>